<dbReference type="InterPro" id="IPR041698">
    <property type="entry name" value="Methyltransf_25"/>
</dbReference>
<dbReference type="Proteomes" id="UP000515312">
    <property type="component" value="Chromosome"/>
</dbReference>
<feature type="domain" description="Methyltransferase" evidence="3">
    <location>
        <begin position="53"/>
        <end position="148"/>
    </location>
</feature>
<sequence length="269" mass="30384">MTVVLDSPHAAGAAFDTLATHYDDLFTFTIIGRAQREIVWNRAASTFLPGDHVLEINCGTGEDAIFLAQRGIRITACDASEQMVRHARARHQLEVPHSPISFQVLPTERIHELPEQHFDGVLSNFSGLNCVEDLHGVSRDLARIVRPGAKLLLCLSTRFCLWEALHYTLKGNFRKAIRRWGGKSLASFERHPFFVYYPTLASLRKSFSPEFRLRSITGIGITTPPSYLEGWISEHTRLLAAMKKVDKLLCDLPFFRSIGDHVLLSMERV</sequence>
<evidence type="ECO:0000259" key="3">
    <source>
        <dbReference type="Pfam" id="PF13649"/>
    </source>
</evidence>
<dbReference type="InterPro" id="IPR029063">
    <property type="entry name" value="SAM-dependent_MTases_sf"/>
</dbReference>
<dbReference type="RefSeq" id="WP_186745388.1">
    <property type="nucleotide sequence ID" value="NZ_CP060394.1"/>
</dbReference>
<dbReference type="GO" id="GO:0032259">
    <property type="term" value="P:methylation"/>
    <property type="evidence" value="ECO:0007669"/>
    <property type="project" value="UniProtKB-KW"/>
</dbReference>
<dbReference type="CDD" id="cd02440">
    <property type="entry name" value="AdoMet_MTases"/>
    <property type="match status" value="1"/>
</dbReference>
<dbReference type="SUPFAM" id="SSF53335">
    <property type="entry name" value="S-adenosyl-L-methionine-dependent methyltransferases"/>
    <property type="match status" value="1"/>
</dbReference>
<dbReference type="KEGG" id="adin:H7849_07535"/>
<evidence type="ECO:0000313" key="5">
    <source>
        <dbReference type="Proteomes" id="UP000515312"/>
    </source>
</evidence>
<accession>A0A7G8BMJ1</accession>
<dbReference type="PANTHER" id="PTHR43861">
    <property type="entry name" value="TRANS-ACONITATE 2-METHYLTRANSFERASE-RELATED"/>
    <property type="match status" value="1"/>
</dbReference>
<proteinExistence type="predicted"/>
<dbReference type="Pfam" id="PF13649">
    <property type="entry name" value="Methyltransf_25"/>
    <property type="match status" value="1"/>
</dbReference>
<evidence type="ECO:0000256" key="1">
    <source>
        <dbReference type="ARBA" id="ARBA00022603"/>
    </source>
</evidence>
<evidence type="ECO:0000313" key="4">
    <source>
        <dbReference type="EMBL" id="QNI33761.1"/>
    </source>
</evidence>
<dbReference type="PANTHER" id="PTHR43861:SF1">
    <property type="entry name" value="TRANS-ACONITATE 2-METHYLTRANSFERASE"/>
    <property type="match status" value="1"/>
</dbReference>
<reference evidence="4 5" key="1">
    <citation type="submission" date="2020-08" db="EMBL/GenBank/DDBJ databases">
        <title>Edaphobacter telluris sp. nov. and Acidobacterium dinghuensis sp. nov., two acidobacteria isolated from forest soil.</title>
        <authorList>
            <person name="Fu J."/>
            <person name="Qiu L."/>
        </authorList>
    </citation>
    <scope>NUCLEOTIDE SEQUENCE [LARGE SCALE GENOMIC DNA]</scope>
    <source>
        <strain evidence="4">4Y35</strain>
    </source>
</reference>
<keyword evidence="2 4" id="KW-0808">Transferase</keyword>
<keyword evidence="5" id="KW-1185">Reference proteome</keyword>
<dbReference type="EMBL" id="CP060394">
    <property type="protein sequence ID" value="QNI33761.1"/>
    <property type="molecule type" value="Genomic_DNA"/>
</dbReference>
<protein>
    <submittedName>
        <fullName evidence="4">Methyltransferase domain-containing protein</fullName>
    </submittedName>
</protein>
<dbReference type="Gene3D" id="3.40.50.150">
    <property type="entry name" value="Vaccinia Virus protein VP39"/>
    <property type="match status" value="1"/>
</dbReference>
<dbReference type="AlphaFoldDB" id="A0A7G8BMJ1"/>
<organism evidence="4 5">
    <name type="scientific">Alloacidobacterium dinghuense</name>
    <dbReference type="NCBI Taxonomy" id="2763107"/>
    <lineage>
        <taxon>Bacteria</taxon>
        <taxon>Pseudomonadati</taxon>
        <taxon>Acidobacteriota</taxon>
        <taxon>Terriglobia</taxon>
        <taxon>Terriglobales</taxon>
        <taxon>Acidobacteriaceae</taxon>
        <taxon>Alloacidobacterium</taxon>
    </lineage>
</organism>
<keyword evidence="1 4" id="KW-0489">Methyltransferase</keyword>
<gene>
    <name evidence="4" type="ORF">H7849_07535</name>
</gene>
<name>A0A7G8BMJ1_9BACT</name>
<dbReference type="GO" id="GO:0008168">
    <property type="term" value="F:methyltransferase activity"/>
    <property type="evidence" value="ECO:0007669"/>
    <property type="project" value="UniProtKB-KW"/>
</dbReference>
<evidence type="ECO:0000256" key="2">
    <source>
        <dbReference type="ARBA" id="ARBA00022679"/>
    </source>
</evidence>